<reference evidence="1 2" key="1">
    <citation type="submission" date="2017-06" db="EMBL/GenBank/DDBJ databases">
        <title>Genome sequencing of cyanobaciteial culture collection at National Institute for Environmental Studies (NIES).</title>
        <authorList>
            <person name="Hirose Y."/>
            <person name="Shimura Y."/>
            <person name="Fujisawa T."/>
            <person name="Nakamura Y."/>
            <person name="Kawachi M."/>
        </authorList>
    </citation>
    <scope>NUCLEOTIDE SEQUENCE [LARGE SCALE GENOMIC DNA]</scope>
    <source>
        <strain evidence="1 2">NIES-2135</strain>
        <plasmid evidence="2">Plasmid Plasmid2 dna</plasmid>
    </source>
</reference>
<dbReference type="Proteomes" id="UP000217895">
    <property type="component" value="Plasmid Plasmid2 dna"/>
</dbReference>
<keyword evidence="1" id="KW-0614">Plasmid</keyword>
<evidence type="ECO:0000313" key="1">
    <source>
        <dbReference type="EMBL" id="BAY59524.1"/>
    </source>
</evidence>
<gene>
    <name evidence="1" type="ORF">NIES2135_64010</name>
</gene>
<organism evidence="1 2">
    <name type="scientific">Leptolyngbya boryana NIES-2135</name>
    <dbReference type="NCBI Taxonomy" id="1973484"/>
    <lineage>
        <taxon>Bacteria</taxon>
        <taxon>Bacillati</taxon>
        <taxon>Cyanobacteriota</taxon>
        <taxon>Cyanophyceae</taxon>
        <taxon>Leptolyngbyales</taxon>
        <taxon>Leptolyngbyaceae</taxon>
        <taxon>Leptolyngbya group</taxon>
        <taxon>Leptolyngbya</taxon>
    </lineage>
</organism>
<dbReference type="AlphaFoldDB" id="A0A1Z4JS38"/>
<name>A0A1Z4JS38_LEPBY</name>
<dbReference type="EMBL" id="AP018205">
    <property type="protein sequence ID" value="BAY59524.1"/>
    <property type="molecule type" value="Genomic_DNA"/>
</dbReference>
<accession>A0A1Z4JS38</accession>
<sequence>MVNPYPFKGGNISNYETFIGQAGTYNTRHIPTGESIPCVQPPHQAIDTVVQPSGLDMLPIANLALGVLNLGVGVYNASKLRKIGKKLDRNHEQIQSYFGSIQKALNGQQRTLEVLACNQYNLSQKMDILRQEMHSEFEHVVREIRDTEANRRRREYYANTHELLEVYERFVDHLPDLVEADRLIDRAERLESLVQAELNQITLGEPCRLPLVTALSFSVRAKVDAFEAKGGKYLDSADKAMQKLKAQICREAYALCHGHSLYFVGVQMPEIIYQYALLHRGVNKGLHLRCEPELDFAFYQDEIKWDDGLDEFRNLFDKAVINAVQDSERIIEKTKINLKTLADYDWYIRFANEDRLNFDIHSRQTIQLSEILKKIGHPTPVEGAIRKCDLNALMLFALPEAAQKFEDYVQDEFKWAERLQLAGSRDRKVLGD</sequence>
<keyword evidence="2" id="KW-1185">Reference proteome</keyword>
<geneLocation type="plasmid" evidence="1">
    <name>plasmid2</name>
</geneLocation>
<proteinExistence type="predicted"/>
<evidence type="ECO:0000313" key="2">
    <source>
        <dbReference type="Proteomes" id="UP000217895"/>
    </source>
</evidence>
<protein>
    <submittedName>
        <fullName evidence="1">Uncharacterized protein</fullName>
    </submittedName>
</protein>